<feature type="compositionally biased region" description="Polar residues" evidence="1">
    <location>
        <begin position="150"/>
        <end position="160"/>
    </location>
</feature>
<dbReference type="Pfam" id="PF20167">
    <property type="entry name" value="Transposase_32"/>
    <property type="match status" value="1"/>
</dbReference>
<dbReference type="Proteomes" id="UP000652761">
    <property type="component" value="Unassembled WGS sequence"/>
</dbReference>
<proteinExistence type="predicted"/>
<sequence>MVQNKGRNMKKSPSQVDTSPKSTPSDLRSTLETSSRELFGESGTAQPSRGGKRKLAEGSDSERHSKAPKGIVIRERHAAPTFSSRRFSHPRIAKEKNFAKGKKKSEFVDLGSSEEDSSSQQEPQALRDESPKYQTTGSGSDHDLERKVMSSPSQTSSGSLEETDDVFFDQLLVAESEEAVRTEIAAEREHAEEDDVRGSEEQVSEQEEKSDEEEIDSDGEEAIHTPSKAKRMMIDNKPILHPRIININDEGMAALVPELLEMLEFQGWSEFVSMHRSYYALLVKELFRNMISKKQCLVSNVRGVHIELTIANVSQLLKIPNEGVIPQNFDVNAHEAFSVLAGLPHDVLDVNQTNVSNLNANRFPPAHRLLHHWCTTILTPQGGGRQRVTTLQRNLMFCLIKKVKINLATIFYQLIQEATIPKLRRSLPYATHLSSVLQLLRVSVAGSKVQNLTRFHIYDLDHIVKFMKLDWGQQEVDDVDVAQNQEDVVEEVHQDQTNVAQEEVDTSGLEGAVKTSTVSTLCSDKVDTKQGQSLLRREIKLELTLCNEKVDT</sequence>
<name>A0A843WUX9_COLES</name>
<evidence type="ECO:0000313" key="4">
    <source>
        <dbReference type="Proteomes" id="UP000652761"/>
    </source>
</evidence>
<gene>
    <name evidence="3" type="ORF">Taro_041121</name>
</gene>
<feature type="non-terminal residue" evidence="3">
    <location>
        <position position="1"/>
    </location>
</feature>
<dbReference type="InterPro" id="IPR046796">
    <property type="entry name" value="Transposase_32_dom"/>
</dbReference>
<feature type="domain" description="Putative plant transposon protein" evidence="2">
    <location>
        <begin position="265"/>
        <end position="441"/>
    </location>
</feature>
<feature type="region of interest" description="Disordered" evidence="1">
    <location>
        <begin position="1"/>
        <end position="162"/>
    </location>
</feature>
<accession>A0A843WUX9</accession>
<organism evidence="3 4">
    <name type="scientific">Colocasia esculenta</name>
    <name type="common">Wild taro</name>
    <name type="synonym">Arum esculentum</name>
    <dbReference type="NCBI Taxonomy" id="4460"/>
    <lineage>
        <taxon>Eukaryota</taxon>
        <taxon>Viridiplantae</taxon>
        <taxon>Streptophyta</taxon>
        <taxon>Embryophyta</taxon>
        <taxon>Tracheophyta</taxon>
        <taxon>Spermatophyta</taxon>
        <taxon>Magnoliopsida</taxon>
        <taxon>Liliopsida</taxon>
        <taxon>Araceae</taxon>
        <taxon>Aroideae</taxon>
        <taxon>Colocasieae</taxon>
        <taxon>Colocasia</taxon>
    </lineage>
</organism>
<feature type="compositionally biased region" description="Basic and acidic residues" evidence="1">
    <location>
        <begin position="54"/>
        <end position="65"/>
    </location>
</feature>
<keyword evidence="4" id="KW-1185">Reference proteome</keyword>
<evidence type="ECO:0000313" key="3">
    <source>
        <dbReference type="EMBL" id="MQM08265.1"/>
    </source>
</evidence>
<dbReference type="AlphaFoldDB" id="A0A843WUX9"/>
<evidence type="ECO:0000259" key="2">
    <source>
        <dbReference type="Pfam" id="PF20167"/>
    </source>
</evidence>
<dbReference type="OrthoDB" id="1750780at2759"/>
<protein>
    <recommendedName>
        <fullName evidence="2">Putative plant transposon protein domain-containing protein</fullName>
    </recommendedName>
</protein>
<feature type="compositionally biased region" description="Polar residues" evidence="1">
    <location>
        <begin position="1"/>
        <end position="33"/>
    </location>
</feature>
<feature type="compositionally biased region" description="Basic and acidic residues" evidence="1">
    <location>
        <begin position="187"/>
        <end position="200"/>
    </location>
</feature>
<evidence type="ECO:0000256" key="1">
    <source>
        <dbReference type="SAM" id="MobiDB-lite"/>
    </source>
</evidence>
<reference evidence="3" key="1">
    <citation type="submission" date="2017-07" db="EMBL/GenBank/DDBJ databases">
        <title>Taro Niue Genome Assembly and Annotation.</title>
        <authorList>
            <person name="Atibalentja N."/>
            <person name="Keating K."/>
            <person name="Fields C.J."/>
        </authorList>
    </citation>
    <scope>NUCLEOTIDE SEQUENCE</scope>
    <source>
        <strain evidence="3">Niue_2</strain>
        <tissue evidence="3">Leaf</tissue>
    </source>
</reference>
<comment type="caution">
    <text evidence="3">The sequence shown here is derived from an EMBL/GenBank/DDBJ whole genome shotgun (WGS) entry which is preliminary data.</text>
</comment>
<dbReference type="EMBL" id="NMUH01004077">
    <property type="protein sequence ID" value="MQM08265.1"/>
    <property type="molecule type" value="Genomic_DNA"/>
</dbReference>
<feature type="compositionally biased region" description="Acidic residues" evidence="1">
    <location>
        <begin position="202"/>
        <end position="220"/>
    </location>
</feature>
<feature type="region of interest" description="Disordered" evidence="1">
    <location>
        <begin position="187"/>
        <end position="225"/>
    </location>
</feature>